<dbReference type="EMBL" id="MU006229">
    <property type="protein sequence ID" value="KAF2824935.1"/>
    <property type="molecule type" value="Genomic_DNA"/>
</dbReference>
<evidence type="ECO:0000256" key="4">
    <source>
        <dbReference type="SAM" id="MobiDB-lite"/>
    </source>
</evidence>
<feature type="compositionally biased region" description="Low complexity" evidence="4">
    <location>
        <begin position="1"/>
        <end position="11"/>
    </location>
</feature>
<proteinExistence type="inferred from homology"/>
<accession>A0A6A6ZX74</accession>
<dbReference type="Proteomes" id="UP000799424">
    <property type="component" value="Unassembled WGS sequence"/>
</dbReference>
<comment type="similarity">
    <text evidence="1">Belongs to the peptidase C48 family.</text>
</comment>
<evidence type="ECO:0000256" key="3">
    <source>
        <dbReference type="ARBA" id="ARBA00022801"/>
    </source>
</evidence>
<reference evidence="6" key="1">
    <citation type="journal article" date="2020" name="Stud. Mycol.">
        <title>101 Dothideomycetes genomes: a test case for predicting lifestyles and emergence of pathogens.</title>
        <authorList>
            <person name="Haridas S."/>
            <person name="Albert R."/>
            <person name="Binder M."/>
            <person name="Bloem J."/>
            <person name="Labutti K."/>
            <person name="Salamov A."/>
            <person name="Andreopoulos B."/>
            <person name="Baker S."/>
            <person name="Barry K."/>
            <person name="Bills G."/>
            <person name="Bluhm B."/>
            <person name="Cannon C."/>
            <person name="Castanera R."/>
            <person name="Culley D."/>
            <person name="Daum C."/>
            <person name="Ezra D."/>
            <person name="Gonzalez J."/>
            <person name="Henrissat B."/>
            <person name="Kuo A."/>
            <person name="Liang C."/>
            <person name="Lipzen A."/>
            <person name="Lutzoni F."/>
            <person name="Magnuson J."/>
            <person name="Mondo S."/>
            <person name="Nolan M."/>
            <person name="Ohm R."/>
            <person name="Pangilinan J."/>
            <person name="Park H.-J."/>
            <person name="Ramirez L."/>
            <person name="Alfaro M."/>
            <person name="Sun H."/>
            <person name="Tritt A."/>
            <person name="Yoshinaga Y."/>
            <person name="Zwiers L.-H."/>
            <person name="Turgeon B."/>
            <person name="Goodwin S."/>
            <person name="Spatafora J."/>
            <person name="Crous P."/>
            <person name="Grigoriev I."/>
        </authorList>
    </citation>
    <scope>NUCLEOTIDE SEQUENCE</scope>
    <source>
        <strain evidence="6">CBS 113818</strain>
    </source>
</reference>
<dbReference type="InterPro" id="IPR003653">
    <property type="entry name" value="Peptidase_C48_C"/>
</dbReference>
<feature type="compositionally biased region" description="Low complexity" evidence="4">
    <location>
        <begin position="117"/>
        <end position="128"/>
    </location>
</feature>
<dbReference type="PROSITE" id="PS50600">
    <property type="entry name" value="ULP_PROTEASE"/>
    <property type="match status" value="1"/>
</dbReference>
<feature type="region of interest" description="Disordered" evidence="4">
    <location>
        <begin position="729"/>
        <end position="778"/>
    </location>
</feature>
<dbReference type="Gene3D" id="3.40.395.10">
    <property type="entry name" value="Adenoviral Proteinase, Chain A"/>
    <property type="match status" value="1"/>
</dbReference>
<evidence type="ECO:0000256" key="2">
    <source>
        <dbReference type="ARBA" id="ARBA00022670"/>
    </source>
</evidence>
<feature type="region of interest" description="Disordered" evidence="4">
    <location>
        <begin position="81"/>
        <end position="143"/>
    </location>
</feature>
<dbReference type="GO" id="GO:0008234">
    <property type="term" value="F:cysteine-type peptidase activity"/>
    <property type="evidence" value="ECO:0007669"/>
    <property type="project" value="InterPro"/>
</dbReference>
<keyword evidence="3" id="KW-0378">Hydrolase</keyword>
<feature type="compositionally biased region" description="Polar residues" evidence="4">
    <location>
        <begin position="99"/>
        <end position="111"/>
    </location>
</feature>
<feature type="region of interest" description="Disordered" evidence="4">
    <location>
        <begin position="1"/>
        <end position="60"/>
    </location>
</feature>
<feature type="compositionally biased region" description="Basic and acidic residues" evidence="4">
    <location>
        <begin position="766"/>
        <end position="778"/>
    </location>
</feature>
<dbReference type="InterPro" id="IPR038765">
    <property type="entry name" value="Papain-like_cys_pep_sf"/>
</dbReference>
<dbReference type="GO" id="GO:0006508">
    <property type="term" value="P:proteolysis"/>
    <property type="evidence" value="ECO:0007669"/>
    <property type="project" value="UniProtKB-KW"/>
</dbReference>
<gene>
    <name evidence="6" type="ORF">CC86DRAFT_420308</name>
</gene>
<protein>
    <recommendedName>
        <fullName evidence="5">Ubiquitin-like protease family profile domain-containing protein</fullName>
    </recommendedName>
</protein>
<dbReference type="AlphaFoldDB" id="A0A6A6ZX74"/>
<organism evidence="6 7">
    <name type="scientific">Ophiobolus disseminans</name>
    <dbReference type="NCBI Taxonomy" id="1469910"/>
    <lineage>
        <taxon>Eukaryota</taxon>
        <taxon>Fungi</taxon>
        <taxon>Dikarya</taxon>
        <taxon>Ascomycota</taxon>
        <taxon>Pezizomycotina</taxon>
        <taxon>Dothideomycetes</taxon>
        <taxon>Pleosporomycetidae</taxon>
        <taxon>Pleosporales</taxon>
        <taxon>Pleosporineae</taxon>
        <taxon>Phaeosphaeriaceae</taxon>
        <taxon>Ophiobolus</taxon>
    </lineage>
</organism>
<name>A0A6A6ZX74_9PLEO</name>
<keyword evidence="2" id="KW-0645">Protease</keyword>
<feature type="compositionally biased region" description="Low complexity" evidence="4">
    <location>
        <begin position="18"/>
        <end position="27"/>
    </location>
</feature>
<feature type="region of interest" description="Disordered" evidence="4">
    <location>
        <begin position="658"/>
        <end position="709"/>
    </location>
</feature>
<evidence type="ECO:0000313" key="6">
    <source>
        <dbReference type="EMBL" id="KAF2824935.1"/>
    </source>
</evidence>
<evidence type="ECO:0000256" key="1">
    <source>
        <dbReference type="ARBA" id="ARBA00005234"/>
    </source>
</evidence>
<dbReference type="GO" id="GO:0019783">
    <property type="term" value="F:ubiquitin-like protein peptidase activity"/>
    <property type="evidence" value="ECO:0007669"/>
    <property type="project" value="UniProtKB-ARBA"/>
</dbReference>
<feature type="compositionally biased region" description="Polar residues" evidence="4">
    <location>
        <begin position="41"/>
        <end position="57"/>
    </location>
</feature>
<dbReference type="OrthoDB" id="3687719at2759"/>
<keyword evidence="7" id="KW-1185">Reference proteome</keyword>
<evidence type="ECO:0000313" key="7">
    <source>
        <dbReference type="Proteomes" id="UP000799424"/>
    </source>
</evidence>
<evidence type="ECO:0000259" key="5">
    <source>
        <dbReference type="PROSITE" id="PS50600"/>
    </source>
</evidence>
<feature type="compositionally biased region" description="Basic residues" evidence="4">
    <location>
        <begin position="729"/>
        <end position="738"/>
    </location>
</feature>
<dbReference type="SUPFAM" id="SSF54001">
    <property type="entry name" value="Cysteine proteinases"/>
    <property type="match status" value="1"/>
</dbReference>
<feature type="domain" description="Ubiquitin-like protease family profile" evidence="5">
    <location>
        <begin position="272"/>
        <end position="460"/>
    </location>
</feature>
<sequence length="778" mass="87804">MSHSDSPMDSPMDPPAVTSTTPPTDDSTMVDIPTIEPESTAAPNAQSKLSRAMSTHPSRAECEASTKALLQGILSAHCAPVMSTTPPNEDLPMGDGPTQLLSSVFSPAEETSTAERPALPTPSTSSASEKAPSPTAADKWTRVDKTAHYKRARIFPQTHQKLGHQTTKMLVTASRGYERAAYLPTRATMPPLLKRRYSVDVVTKNCGEPFRGGWKAEHIQMPDTPYCYDEADPVIQRARAVPLPNPSRYRDFMIREAELPPDTDDVYLYTDNQLKNHNFLRILQTWGDAAWMEDEGLNMSLEALSKDKKCHNYHIDILSTNIAQVIHMTTMLNDAHETYYEAYRQRLNAMRWIFIPINNGISGEEPETISSGTHWSLVIMDRVHKTGFYYDSLNVSERWPSQIQQIGQIVSKGLLMVLGENLNEWTWSPQEYSPRQWINNQFSNDSGPCGPFVWKMCSDMIDTIIDFQNASKEGQCNLKLDWRFPSKFEKRFHSYYVRQEMYFLVANYKCLVDPVRLIEEHDQAAVKNEVVVLSDVLPVTIKTTEWQREQRRRAEVALEQELEAARRAALEEDDSNFMVISRDTDDYDSEASTVASNPAEPIILDEPSETEETPADLGDVFHAASPRLHHTVEHHSHNSPALGDEGLWGLDGSLDNGRTTSPTADRIRPTTPETTGAGFEYHPGTEKFSFISSYSPEPPTSRHRSPSLDLVGDDEAVDVQADVDWSHVLRHAPRRPPKGRPTTPENDFADDEYDPQVSSRRRHHRRDSDTWSTKADHN</sequence>